<comment type="caution">
    <text evidence="2">The sequence shown here is derived from an EMBL/GenBank/DDBJ whole genome shotgun (WGS) entry which is preliminary data.</text>
</comment>
<evidence type="ECO:0000256" key="1">
    <source>
        <dbReference type="SAM" id="Phobius"/>
    </source>
</evidence>
<dbReference type="EMBL" id="WSEL01000003">
    <property type="protein sequence ID" value="MVQ29691.1"/>
    <property type="molecule type" value="Genomic_DNA"/>
</dbReference>
<keyword evidence="1" id="KW-1133">Transmembrane helix</keyword>
<protein>
    <submittedName>
        <fullName evidence="2">Uncharacterized protein</fullName>
    </submittedName>
</protein>
<organism evidence="2 3">
    <name type="scientific">Ramlibacter pinisoli</name>
    <dbReference type="NCBI Taxonomy" id="2682844"/>
    <lineage>
        <taxon>Bacteria</taxon>
        <taxon>Pseudomonadati</taxon>
        <taxon>Pseudomonadota</taxon>
        <taxon>Betaproteobacteria</taxon>
        <taxon>Burkholderiales</taxon>
        <taxon>Comamonadaceae</taxon>
        <taxon>Ramlibacter</taxon>
    </lineage>
</organism>
<keyword evidence="1" id="KW-0472">Membrane</keyword>
<sequence>MALQACVFVPRTAEVYDADCQIAARRMQLEAIQIASISGCNNEGCALLLAAAGATAAASAVVSGSIVVAGNAVYWLEKQGRCVRARPAATGAVGAAG</sequence>
<accession>A0A6N8IS16</accession>
<proteinExistence type="predicted"/>
<gene>
    <name evidence="2" type="ORF">GON04_09545</name>
</gene>
<evidence type="ECO:0000313" key="2">
    <source>
        <dbReference type="EMBL" id="MVQ29691.1"/>
    </source>
</evidence>
<dbReference type="Proteomes" id="UP000469385">
    <property type="component" value="Unassembled WGS sequence"/>
</dbReference>
<dbReference type="AlphaFoldDB" id="A0A6N8IS16"/>
<keyword evidence="1" id="KW-0812">Transmembrane</keyword>
<name>A0A6N8IS16_9BURK</name>
<keyword evidence="3" id="KW-1185">Reference proteome</keyword>
<feature type="transmembrane region" description="Helical" evidence="1">
    <location>
        <begin position="46"/>
        <end position="76"/>
    </location>
</feature>
<evidence type="ECO:0000313" key="3">
    <source>
        <dbReference type="Proteomes" id="UP000469385"/>
    </source>
</evidence>
<reference evidence="2 3" key="1">
    <citation type="submission" date="2019-12" db="EMBL/GenBank/DDBJ databases">
        <authorList>
            <person name="Huq M.A."/>
        </authorList>
    </citation>
    <scope>NUCLEOTIDE SEQUENCE [LARGE SCALE GENOMIC DNA]</scope>
    <source>
        <strain evidence="2 3">MAH-25</strain>
    </source>
</reference>